<evidence type="ECO:0000313" key="1">
    <source>
        <dbReference type="EMBL" id="CAG9328842.1"/>
    </source>
</evidence>
<name>A0AAU9JZJ9_9CILI</name>
<dbReference type="Gene3D" id="3.30.1740.10">
    <property type="entry name" value="Zinc finger, PARP-type"/>
    <property type="match status" value="1"/>
</dbReference>
<dbReference type="InterPro" id="IPR036957">
    <property type="entry name" value="Znf_PARP_sf"/>
</dbReference>
<comment type="caution">
    <text evidence="1">The sequence shown here is derived from an EMBL/GenBank/DDBJ whole genome shotgun (WGS) entry which is preliminary data.</text>
</comment>
<dbReference type="Gene3D" id="1.20.1280.50">
    <property type="match status" value="1"/>
</dbReference>
<gene>
    <name evidence="1" type="ORF">BSTOLATCC_MIC46832</name>
</gene>
<dbReference type="GO" id="GO:0003677">
    <property type="term" value="F:DNA binding"/>
    <property type="evidence" value="ECO:0007669"/>
    <property type="project" value="InterPro"/>
</dbReference>
<dbReference type="Proteomes" id="UP001162131">
    <property type="component" value="Unassembled WGS sequence"/>
</dbReference>
<sequence>MKRTSFQAEISKRDTKCNTCKESIDRGVIRIKIHLMDHYDYYHLKCYTPKIKQYISKKDLGITLDPENAKILDEWLDNWNKDYAPLDKAFHEPPTFSKLVESTPSKYRRAWLEIFKFLDAVELFKIYSHVNKEFYHISWDEELWHFYCVRDYTNAALDDEKKNYRTQYIILRMESCFWCHAHQSQEKFNRCPLIGKPICEKCKKLKRFEQMYKSEVEAVYGINTNLLQLKFGIGTWNRKIVYRYMVDEALVIFRKRNKEFLLEEMKKTNLDPALIDFVENIDITTMDKSWSETLESSEDPVHELFYNYIRDKKSEKRVLNKLKSIK</sequence>
<protein>
    <recommendedName>
        <fullName evidence="3">PARP-type domain-containing protein</fullName>
    </recommendedName>
</protein>
<organism evidence="1 2">
    <name type="scientific">Blepharisma stoltei</name>
    <dbReference type="NCBI Taxonomy" id="1481888"/>
    <lineage>
        <taxon>Eukaryota</taxon>
        <taxon>Sar</taxon>
        <taxon>Alveolata</taxon>
        <taxon>Ciliophora</taxon>
        <taxon>Postciliodesmatophora</taxon>
        <taxon>Heterotrichea</taxon>
        <taxon>Heterotrichida</taxon>
        <taxon>Blepharismidae</taxon>
        <taxon>Blepharisma</taxon>
    </lineage>
</organism>
<dbReference type="GO" id="GO:0008270">
    <property type="term" value="F:zinc ion binding"/>
    <property type="evidence" value="ECO:0007669"/>
    <property type="project" value="InterPro"/>
</dbReference>
<keyword evidence="2" id="KW-1185">Reference proteome</keyword>
<dbReference type="AlphaFoldDB" id="A0AAU9JZJ9"/>
<accession>A0AAU9JZJ9</accession>
<reference evidence="1" key="1">
    <citation type="submission" date="2021-09" db="EMBL/GenBank/DDBJ databases">
        <authorList>
            <consortium name="AG Swart"/>
            <person name="Singh M."/>
            <person name="Singh A."/>
            <person name="Seah K."/>
            <person name="Emmerich C."/>
        </authorList>
    </citation>
    <scope>NUCLEOTIDE SEQUENCE</scope>
    <source>
        <strain evidence="1">ATCC30299</strain>
    </source>
</reference>
<dbReference type="SUPFAM" id="SSF57716">
    <property type="entry name" value="Glucocorticoid receptor-like (DNA-binding domain)"/>
    <property type="match status" value="1"/>
</dbReference>
<dbReference type="SUPFAM" id="SSF81383">
    <property type="entry name" value="F-box domain"/>
    <property type="match status" value="1"/>
</dbReference>
<evidence type="ECO:0000313" key="2">
    <source>
        <dbReference type="Proteomes" id="UP001162131"/>
    </source>
</evidence>
<proteinExistence type="predicted"/>
<evidence type="ECO:0008006" key="3">
    <source>
        <dbReference type="Google" id="ProtNLM"/>
    </source>
</evidence>
<dbReference type="EMBL" id="CAJZBQ010000046">
    <property type="protein sequence ID" value="CAG9328842.1"/>
    <property type="molecule type" value="Genomic_DNA"/>
</dbReference>
<dbReference type="InterPro" id="IPR036047">
    <property type="entry name" value="F-box-like_dom_sf"/>
</dbReference>